<dbReference type="Pfam" id="PF00059">
    <property type="entry name" value="Lectin_C"/>
    <property type="match status" value="1"/>
</dbReference>
<dbReference type="InterPro" id="IPR016186">
    <property type="entry name" value="C-type_lectin-like/link_sf"/>
</dbReference>
<reference evidence="3" key="1">
    <citation type="submission" date="2025-08" db="UniProtKB">
        <authorList>
            <consortium name="RefSeq"/>
        </authorList>
    </citation>
    <scope>IDENTIFICATION</scope>
    <source>
        <tissue evidence="3">Whole organism</tissue>
    </source>
</reference>
<evidence type="ECO:0000313" key="3">
    <source>
        <dbReference type="RefSeq" id="XP_047738059.1"/>
    </source>
</evidence>
<gene>
    <name evidence="3" type="primary">LOC108676895</name>
</gene>
<protein>
    <submittedName>
        <fullName evidence="3">Macrophage mannose receptor 1-like</fullName>
    </submittedName>
</protein>
<accession>A0A979FLZ3</accession>
<dbReference type="Gene3D" id="3.10.100.10">
    <property type="entry name" value="Mannose-Binding Protein A, subunit A"/>
    <property type="match status" value="1"/>
</dbReference>
<feature type="non-terminal residue" evidence="3">
    <location>
        <position position="1"/>
    </location>
</feature>
<dbReference type="SUPFAM" id="SSF56436">
    <property type="entry name" value="C-type lectin-like"/>
    <property type="match status" value="1"/>
</dbReference>
<dbReference type="InterPro" id="IPR001304">
    <property type="entry name" value="C-type_lectin-like"/>
</dbReference>
<dbReference type="AlphaFoldDB" id="A0A979FLZ3"/>
<feature type="domain" description="C-type lectin" evidence="1">
    <location>
        <begin position="17"/>
        <end position="135"/>
    </location>
</feature>
<dbReference type="RefSeq" id="XP_047738059.1">
    <property type="nucleotide sequence ID" value="XM_047882103.1"/>
</dbReference>
<dbReference type="Proteomes" id="UP000694843">
    <property type="component" value="Unplaced"/>
</dbReference>
<feature type="non-terminal residue" evidence="3">
    <location>
        <position position="138"/>
    </location>
</feature>
<keyword evidence="2" id="KW-1185">Reference proteome</keyword>
<evidence type="ECO:0000313" key="2">
    <source>
        <dbReference type="Proteomes" id="UP000694843"/>
    </source>
</evidence>
<proteinExistence type="predicted"/>
<dbReference type="SMART" id="SM00034">
    <property type="entry name" value="CLECT"/>
    <property type="match status" value="1"/>
</dbReference>
<name>A0A979FLZ3_HYAAZ</name>
<dbReference type="PROSITE" id="PS50041">
    <property type="entry name" value="C_TYPE_LECTIN_2"/>
    <property type="match status" value="1"/>
</dbReference>
<organism evidence="2 3">
    <name type="scientific">Hyalella azteca</name>
    <name type="common">Amphipod</name>
    <dbReference type="NCBI Taxonomy" id="294128"/>
    <lineage>
        <taxon>Eukaryota</taxon>
        <taxon>Metazoa</taxon>
        <taxon>Ecdysozoa</taxon>
        <taxon>Arthropoda</taxon>
        <taxon>Crustacea</taxon>
        <taxon>Multicrustacea</taxon>
        <taxon>Malacostraca</taxon>
        <taxon>Eumalacostraca</taxon>
        <taxon>Peracarida</taxon>
        <taxon>Amphipoda</taxon>
        <taxon>Senticaudata</taxon>
        <taxon>Talitrida</taxon>
        <taxon>Talitroidea</taxon>
        <taxon>Hyalellidae</taxon>
        <taxon>Hyalella</taxon>
    </lineage>
</organism>
<dbReference type="KEGG" id="hazt:108676895"/>
<dbReference type="CDD" id="cd00037">
    <property type="entry name" value="CLECT"/>
    <property type="match status" value="1"/>
</dbReference>
<sequence length="138" mass="15623">GGEMVAECPPGYVQRGGTSDCYLFHSGSKRTWYDATSYCTKQNGNLVRIETPDLTGWLSLQIVESGIVSDSSEFWIDARYNDTAEIWYWASNGHVVDLNYIPEDKRPREGDFGVLTTDSTLLGHHESAQYHFICHRLI</sequence>
<evidence type="ECO:0000259" key="1">
    <source>
        <dbReference type="PROSITE" id="PS50041"/>
    </source>
</evidence>
<dbReference type="InterPro" id="IPR016187">
    <property type="entry name" value="CTDL_fold"/>
</dbReference>
<dbReference type="GeneID" id="108676895"/>